<name>A0AAD9QBY5_ACRCE</name>
<evidence type="ECO:0000256" key="1">
    <source>
        <dbReference type="SAM" id="SignalP"/>
    </source>
</evidence>
<keyword evidence="1" id="KW-0732">Signal</keyword>
<comment type="caution">
    <text evidence="2">The sequence shown here is derived from an EMBL/GenBank/DDBJ whole genome shotgun (WGS) entry which is preliminary data.</text>
</comment>
<gene>
    <name evidence="2" type="ORF">P5673_019108</name>
</gene>
<accession>A0AAD9QBY5</accession>
<dbReference type="Proteomes" id="UP001249851">
    <property type="component" value="Unassembled WGS sequence"/>
</dbReference>
<feature type="chain" id="PRO_5042003276" evidence="1">
    <location>
        <begin position="24"/>
        <end position="108"/>
    </location>
</feature>
<evidence type="ECO:0000313" key="2">
    <source>
        <dbReference type="EMBL" id="KAK2558405.1"/>
    </source>
</evidence>
<organism evidence="2 3">
    <name type="scientific">Acropora cervicornis</name>
    <name type="common">Staghorn coral</name>
    <dbReference type="NCBI Taxonomy" id="6130"/>
    <lineage>
        <taxon>Eukaryota</taxon>
        <taxon>Metazoa</taxon>
        <taxon>Cnidaria</taxon>
        <taxon>Anthozoa</taxon>
        <taxon>Hexacorallia</taxon>
        <taxon>Scleractinia</taxon>
        <taxon>Astrocoeniina</taxon>
        <taxon>Acroporidae</taxon>
        <taxon>Acropora</taxon>
    </lineage>
</organism>
<dbReference type="AlphaFoldDB" id="A0AAD9QBY5"/>
<sequence>MKCLAVIYLMCVATSIKFASTAAFKLIKVTSAPNHRPSPCVRSMYTIELRGKLIMAVDCNQSSYSCLAGITQYGFPKCKPVFKEIAVKSRQLDIVIKKNVTVDCQCAE</sequence>
<reference evidence="2" key="1">
    <citation type="journal article" date="2023" name="G3 (Bethesda)">
        <title>Whole genome assembly and annotation of the endangered Caribbean coral Acropora cervicornis.</title>
        <authorList>
            <person name="Selwyn J.D."/>
            <person name="Vollmer S.V."/>
        </authorList>
    </citation>
    <scope>NUCLEOTIDE SEQUENCE</scope>
    <source>
        <strain evidence="2">K2</strain>
    </source>
</reference>
<dbReference type="EMBL" id="JARQWQ010000044">
    <property type="protein sequence ID" value="KAK2558405.1"/>
    <property type="molecule type" value="Genomic_DNA"/>
</dbReference>
<protein>
    <submittedName>
        <fullName evidence="2">Uncharacterized protein</fullName>
    </submittedName>
</protein>
<keyword evidence="3" id="KW-1185">Reference proteome</keyword>
<feature type="signal peptide" evidence="1">
    <location>
        <begin position="1"/>
        <end position="23"/>
    </location>
</feature>
<reference evidence="2" key="2">
    <citation type="journal article" date="2023" name="Science">
        <title>Genomic signatures of disease resistance in endangered staghorn corals.</title>
        <authorList>
            <person name="Vollmer S.V."/>
            <person name="Selwyn J.D."/>
            <person name="Despard B.A."/>
            <person name="Roesel C.L."/>
        </authorList>
    </citation>
    <scope>NUCLEOTIDE SEQUENCE</scope>
    <source>
        <strain evidence="2">K2</strain>
    </source>
</reference>
<evidence type="ECO:0000313" key="3">
    <source>
        <dbReference type="Proteomes" id="UP001249851"/>
    </source>
</evidence>
<proteinExistence type="predicted"/>